<keyword evidence="3" id="KW-1185">Reference proteome</keyword>
<sequence>MSPAWRNDSSEHHTALSLRAHTEHADNGRLNNVLLAFPSPRGAMPQQAGDGRPVASRPEQIPSGSTLSRPESGPFRVSGHELSNLVADHIASPPRPLTDRPVATYPPSDPRTLKVMGGQSNGHQ</sequence>
<gene>
    <name evidence="2" type="ORF">ElyMa_000945700</name>
</gene>
<protein>
    <submittedName>
        <fullName evidence="2">Uncharacterized protein</fullName>
    </submittedName>
</protein>
<evidence type="ECO:0000256" key="1">
    <source>
        <dbReference type="SAM" id="MobiDB-lite"/>
    </source>
</evidence>
<feature type="region of interest" description="Disordered" evidence="1">
    <location>
        <begin position="1"/>
        <end position="124"/>
    </location>
</feature>
<organism evidence="2 3">
    <name type="scientific">Elysia marginata</name>
    <dbReference type="NCBI Taxonomy" id="1093978"/>
    <lineage>
        <taxon>Eukaryota</taxon>
        <taxon>Metazoa</taxon>
        <taxon>Spiralia</taxon>
        <taxon>Lophotrochozoa</taxon>
        <taxon>Mollusca</taxon>
        <taxon>Gastropoda</taxon>
        <taxon>Heterobranchia</taxon>
        <taxon>Euthyneura</taxon>
        <taxon>Panpulmonata</taxon>
        <taxon>Sacoglossa</taxon>
        <taxon>Placobranchoidea</taxon>
        <taxon>Plakobranchidae</taxon>
        <taxon>Elysia</taxon>
    </lineage>
</organism>
<name>A0AAV4HDF5_9GAST</name>
<dbReference type="Proteomes" id="UP000762676">
    <property type="component" value="Unassembled WGS sequence"/>
</dbReference>
<accession>A0AAV4HDF5</accession>
<feature type="compositionally biased region" description="Basic and acidic residues" evidence="1">
    <location>
        <begin position="8"/>
        <end position="27"/>
    </location>
</feature>
<evidence type="ECO:0000313" key="2">
    <source>
        <dbReference type="EMBL" id="GFR95500.1"/>
    </source>
</evidence>
<comment type="caution">
    <text evidence="2">The sequence shown here is derived from an EMBL/GenBank/DDBJ whole genome shotgun (WGS) entry which is preliminary data.</text>
</comment>
<dbReference type="EMBL" id="BMAT01001918">
    <property type="protein sequence ID" value="GFR95500.1"/>
    <property type="molecule type" value="Genomic_DNA"/>
</dbReference>
<evidence type="ECO:0000313" key="3">
    <source>
        <dbReference type="Proteomes" id="UP000762676"/>
    </source>
</evidence>
<proteinExistence type="predicted"/>
<dbReference type="AlphaFoldDB" id="A0AAV4HDF5"/>
<reference evidence="2 3" key="1">
    <citation type="journal article" date="2021" name="Elife">
        <title>Chloroplast acquisition without the gene transfer in kleptoplastic sea slugs, Plakobranchus ocellatus.</title>
        <authorList>
            <person name="Maeda T."/>
            <person name="Takahashi S."/>
            <person name="Yoshida T."/>
            <person name="Shimamura S."/>
            <person name="Takaki Y."/>
            <person name="Nagai Y."/>
            <person name="Toyoda A."/>
            <person name="Suzuki Y."/>
            <person name="Arimoto A."/>
            <person name="Ishii H."/>
            <person name="Satoh N."/>
            <person name="Nishiyama T."/>
            <person name="Hasebe M."/>
            <person name="Maruyama T."/>
            <person name="Minagawa J."/>
            <person name="Obokata J."/>
            <person name="Shigenobu S."/>
        </authorList>
    </citation>
    <scope>NUCLEOTIDE SEQUENCE [LARGE SCALE GENOMIC DNA]</scope>
</reference>